<dbReference type="InterPro" id="IPR002885">
    <property type="entry name" value="PPR_rpt"/>
</dbReference>
<dbReference type="Gramene" id="novel_model_874_5bd9a17a">
    <property type="protein sequence ID" value="cds.novel_model_874_5bd9a17a"/>
    <property type="gene ID" value="novel_gene_487_5bd9a17a"/>
</dbReference>
<dbReference type="InterPro" id="IPR011990">
    <property type="entry name" value="TPR-like_helical_dom_sf"/>
</dbReference>
<keyword evidence="2" id="KW-0677">Repeat</keyword>
<evidence type="ECO:0000313" key="5">
    <source>
        <dbReference type="Proteomes" id="UP000596661"/>
    </source>
</evidence>
<evidence type="ECO:0000313" key="4">
    <source>
        <dbReference type="EnsemblPlants" id="cds.novel_model_874_5bd9a17a"/>
    </source>
</evidence>
<feature type="repeat" description="PPR" evidence="3">
    <location>
        <begin position="1"/>
        <end position="28"/>
    </location>
</feature>
<evidence type="ECO:0008006" key="6">
    <source>
        <dbReference type="Google" id="ProtNLM"/>
    </source>
</evidence>
<dbReference type="GO" id="GO:0009507">
    <property type="term" value="C:chloroplast"/>
    <property type="evidence" value="ECO:0007669"/>
    <property type="project" value="TreeGrafter"/>
</dbReference>
<dbReference type="PANTHER" id="PTHR47932">
    <property type="entry name" value="ATPASE EXPRESSION PROTEIN 3"/>
    <property type="match status" value="1"/>
</dbReference>
<dbReference type="EMBL" id="UZAU01000018">
    <property type="status" value="NOT_ANNOTATED_CDS"/>
    <property type="molecule type" value="Genomic_DNA"/>
</dbReference>
<name>A0A803RCA9_CANSA</name>
<accession>A0A803RCA9</accession>
<keyword evidence="5" id="KW-1185">Reference proteome</keyword>
<evidence type="ECO:0000256" key="2">
    <source>
        <dbReference type="ARBA" id="ARBA00022737"/>
    </source>
</evidence>
<dbReference type="Pfam" id="PF13041">
    <property type="entry name" value="PPR_2"/>
    <property type="match status" value="1"/>
</dbReference>
<dbReference type="OMA" id="GWGRESI"/>
<dbReference type="AlphaFoldDB" id="A0A803RCA9"/>
<reference evidence="4" key="2">
    <citation type="submission" date="2021-03" db="UniProtKB">
        <authorList>
            <consortium name="EnsemblPlants"/>
        </authorList>
    </citation>
    <scope>IDENTIFICATION</scope>
</reference>
<reference evidence="4" key="1">
    <citation type="submission" date="2018-11" db="EMBL/GenBank/DDBJ databases">
        <authorList>
            <person name="Grassa J C."/>
        </authorList>
    </citation>
    <scope>NUCLEOTIDE SEQUENCE [LARGE SCALE GENOMIC DNA]</scope>
</reference>
<evidence type="ECO:0000256" key="3">
    <source>
        <dbReference type="PROSITE-ProRule" id="PRU00708"/>
    </source>
</evidence>
<comment type="similarity">
    <text evidence="1">Belongs to the PPR family. P subfamily.</text>
</comment>
<evidence type="ECO:0000256" key="1">
    <source>
        <dbReference type="ARBA" id="ARBA00007626"/>
    </source>
</evidence>
<proteinExistence type="inferred from homology"/>
<dbReference type="NCBIfam" id="TIGR00756">
    <property type="entry name" value="PPR"/>
    <property type="match status" value="1"/>
</dbReference>
<sequence>MISCLCEVGRIKDATSLLDEMLQTGISPNIPSFKILIKAFCKACEFEDVQEVFEIALSICGHKEALYSVMFNEFFLGGEVLKAKEIFEAALDRNLYVGNFLYKDLIDKLCKDEKLEEASGLIYYMIEKGYGFDPASFMPVIEGLGKKGNKHEADLLAERMMEMASEGSVKDKIYRRGRIAKKSRKSGGSDWQTIVHRNDGSGVALKTLKRVEKGWGRESILSSQPQQNEFHGY</sequence>
<dbReference type="PROSITE" id="PS51375">
    <property type="entry name" value="PPR"/>
    <property type="match status" value="1"/>
</dbReference>
<dbReference type="Gene3D" id="1.25.40.10">
    <property type="entry name" value="Tetratricopeptide repeat domain"/>
    <property type="match status" value="2"/>
</dbReference>
<organism evidence="4 5">
    <name type="scientific">Cannabis sativa</name>
    <name type="common">Hemp</name>
    <name type="synonym">Marijuana</name>
    <dbReference type="NCBI Taxonomy" id="3483"/>
    <lineage>
        <taxon>Eukaryota</taxon>
        <taxon>Viridiplantae</taxon>
        <taxon>Streptophyta</taxon>
        <taxon>Embryophyta</taxon>
        <taxon>Tracheophyta</taxon>
        <taxon>Spermatophyta</taxon>
        <taxon>Magnoliopsida</taxon>
        <taxon>eudicotyledons</taxon>
        <taxon>Gunneridae</taxon>
        <taxon>Pentapetalae</taxon>
        <taxon>rosids</taxon>
        <taxon>fabids</taxon>
        <taxon>Rosales</taxon>
        <taxon>Cannabaceae</taxon>
        <taxon>Cannabis</taxon>
    </lineage>
</organism>
<dbReference type="EnsemblPlants" id="novel_model_874_5bd9a17a">
    <property type="protein sequence ID" value="cds.novel_model_874_5bd9a17a"/>
    <property type="gene ID" value="novel_gene_487_5bd9a17a"/>
</dbReference>
<dbReference type="Pfam" id="PF01535">
    <property type="entry name" value="PPR"/>
    <property type="match status" value="1"/>
</dbReference>
<dbReference type="GO" id="GO:0003729">
    <property type="term" value="F:mRNA binding"/>
    <property type="evidence" value="ECO:0007669"/>
    <property type="project" value="TreeGrafter"/>
</dbReference>
<protein>
    <recommendedName>
        <fullName evidence="6">Pentatricopeptide repeat-containing protein</fullName>
    </recommendedName>
</protein>
<dbReference type="PANTHER" id="PTHR47932:SF41">
    <property type="entry name" value="LARGE RIBOSOMAL SUBUNIT PROTEIN ML102 (RPPR5)"/>
    <property type="match status" value="1"/>
</dbReference>
<dbReference type="Proteomes" id="UP000596661">
    <property type="component" value="Chromosome 1"/>
</dbReference>